<dbReference type="NCBIfam" id="TIGR01189">
    <property type="entry name" value="ccmA"/>
    <property type="match status" value="1"/>
</dbReference>
<sequence>MQRLKSGQNLSMLTISRLGCRRDERVLFDDLDFQVQAGEIIQIEGPNGAGKTTLLRMMAGLALPDRGEVLWQGLPIRRQRETYQQNLLYLGHHPGVKSVMTAFENLAFYCRVLGQADEAAIWDALAQVELVGFEDVPVAQLSAGQQRRVALARLWLSQAPLWILDEPLTAIDKRGVARLIGLFERHCAAGGAIVLTTHQDLNYPAMRRLRLRGEERAV</sequence>
<dbReference type="EMBL" id="CP006664">
    <property type="protein sequence ID" value="AIJ06972.1"/>
    <property type="molecule type" value="Genomic_DNA"/>
</dbReference>
<evidence type="ECO:0000313" key="9">
    <source>
        <dbReference type="Proteomes" id="UP000028681"/>
    </source>
</evidence>
<keyword evidence="6" id="KW-0472">Membrane</keyword>
<dbReference type="KEGG" id="ete:ETEE_0494"/>
<gene>
    <name evidence="8" type="primary">ccmA</name>
    <name evidence="8" type="ORF">ETEE_0494</name>
</gene>
<evidence type="ECO:0000256" key="2">
    <source>
        <dbReference type="ARBA" id="ARBA00022741"/>
    </source>
</evidence>
<dbReference type="Pfam" id="PF00005">
    <property type="entry name" value="ABC_tran"/>
    <property type="match status" value="1"/>
</dbReference>
<dbReference type="GO" id="GO:0005524">
    <property type="term" value="F:ATP binding"/>
    <property type="evidence" value="ECO:0007669"/>
    <property type="project" value="UniProtKB-KW"/>
</dbReference>
<dbReference type="CDD" id="cd03231">
    <property type="entry name" value="ABC_CcmA_heme_exporter"/>
    <property type="match status" value="1"/>
</dbReference>
<dbReference type="NCBIfam" id="NF010061">
    <property type="entry name" value="PRK13538.1"/>
    <property type="match status" value="1"/>
</dbReference>
<accession>A0A076LJC8</accession>
<dbReference type="Proteomes" id="UP000028681">
    <property type="component" value="Chromosome"/>
</dbReference>
<dbReference type="InterPro" id="IPR003439">
    <property type="entry name" value="ABC_transporter-like_ATP-bd"/>
</dbReference>
<evidence type="ECO:0000256" key="1">
    <source>
        <dbReference type="ARBA" id="ARBA00022448"/>
    </source>
</evidence>
<keyword evidence="1" id="KW-0813">Transport</keyword>
<dbReference type="PANTHER" id="PTHR43499:SF1">
    <property type="entry name" value="ABC TRANSPORTER I FAMILY MEMBER 1"/>
    <property type="match status" value="1"/>
</dbReference>
<dbReference type="PROSITE" id="PS00211">
    <property type="entry name" value="ABC_TRANSPORTER_1"/>
    <property type="match status" value="1"/>
</dbReference>
<dbReference type="InterPro" id="IPR017871">
    <property type="entry name" value="ABC_transporter-like_CS"/>
</dbReference>
<dbReference type="PANTHER" id="PTHR43499">
    <property type="entry name" value="ABC TRANSPORTER I FAMILY MEMBER 1"/>
    <property type="match status" value="1"/>
</dbReference>
<protein>
    <submittedName>
        <fullName evidence="8">ABC transporter involved in cytochrome c biogenesis, ATPase component CcmA</fullName>
    </submittedName>
</protein>
<evidence type="ECO:0000313" key="8">
    <source>
        <dbReference type="EMBL" id="AIJ06972.1"/>
    </source>
</evidence>
<evidence type="ECO:0000256" key="5">
    <source>
        <dbReference type="ARBA" id="ARBA00022967"/>
    </source>
</evidence>
<keyword evidence="5" id="KW-1278">Translocase</keyword>
<dbReference type="HOGENOM" id="CLU_000604_1_2_6"/>
<feature type="domain" description="ABC transporter" evidence="7">
    <location>
        <begin position="10"/>
        <end position="213"/>
    </location>
</feature>
<keyword evidence="3" id="KW-0201">Cytochrome c-type biogenesis</keyword>
<name>A0A076LJC8_9GAMM</name>
<dbReference type="Gene3D" id="3.40.50.300">
    <property type="entry name" value="P-loop containing nucleotide triphosphate hydrolases"/>
    <property type="match status" value="1"/>
</dbReference>
<organism evidence="8 9">
    <name type="scientific">Edwardsiella anguillarum ET080813</name>
    <dbReference type="NCBI Taxonomy" id="667120"/>
    <lineage>
        <taxon>Bacteria</taxon>
        <taxon>Pseudomonadati</taxon>
        <taxon>Pseudomonadota</taxon>
        <taxon>Gammaproteobacteria</taxon>
        <taxon>Enterobacterales</taxon>
        <taxon>Hafniaceae</taxon>
        <taxon>Edwardsiella</taxon>
    </lineage>
</organism>
<dbReference type="AlphaFoldDB" id="A0A076LJC8"/>
<dbReference type="SUPFAM" id="SSF52540">
    <property type="entry name" value="P-loop containing nucleoside triphosphate hydrolases"/>
    <property type="match status" value="1"/>
</dbReference>
<dbReference type="PROSITE" id="PS50893">
    <property type="entry name" value="ABC_TRANSPORTER_2"/>
    <property type="match status" value="1"/>
</dbReference>
<evidence type="ECO:0000256" key="6">
    <source>
        <dbReference type="ARBA" id="ARBA00023136"/>
    </source>
</evidence>
<dbReference type="InterPro" id="IPR005895">
    <property type="entry name" value="ABC_transptr_haem_export_CcmA"/>
</dbReference>
<reference evidence="8 9" key="1">
    <citation type="journal article" date="2012" name="PLoS ONE">
        <title>Edwardsiella comparative phylogenomics reveal the new intra/inter-species taxonomic relationships, virulence evolution and niche adaptation mechanisms.</title>
        <authorList>
            <person name="Yang M."/>
            <person name="Lv Y."/>
            <person name="Xiao J."/>
            <person name="Wu H."/>
            <person name="Zheng H."/>
            <person name="Liu Q."/>
            <person name="Zhang Y."/>
            <person name="Wang Q."/>
        </authorList>
    </citation>
    <scope>NUCLEOTIDE SEQUENCE [LARGE SCALE GENOMIC DNA]</scope>
    <source>
        <strain evidence="9">080813</strain>
    </source>
</reference>
<dbReference type="GO" id="GO:0022857">
    <property type="term" value="F:transmembrane transporter activity"/>
    <property type="evidence" value="ECO:0007669"/>
    <property type="project" value="InterPro"/>
</dbReference>
<evidence type="ECO:0000256" key="3">
    <source>
        <dbReference type="ARBA" id="ARBA00022748"/>
    </source>
</evidence>
<keyword evidence="4" id="KW-0067">ATP-binding</keyword>
<dbReference type="InterPro" id="IPR003593">
    <property type="entry name" value="AAA+_ATPase"/>
</dbReference>
<keyword evidence="2" id="KW-0547">Nucleotide-binding</keyword>
<dbReference type="GO" id="GO:0017004">
    <property type="term" value="P:cytochrome complex assembly"/>
    <property type="evidence" value="ECO:0007669"/>
    <property type="project" value="UniProtKB-KW"/>
</dbReference>
<evidence type="ECO:0000256" key="4">
    <source>
        <dbReference type="ARBA" id="ARBA00022840"/>
    </source>
</evidence>
<dbReference type="SMART" id="SM00382">
    <property type="entry name" value="AAA"/>
    <property type="match status" value="1"/>
</dbReference>
<proteinExistence type="predicted"/>
<dbReference type="InterPro" id="IPR027417">
    <property type="entry name" value="P-loop_NTPase"/>
</dbReference>
<dbReference type="GO" id="GO:0016887">
    <property type="term" value="F:ATP hydrolysis activity"/>
    <property type="evidence" value="ECO:0007669"/>
    <property type="project" value="InterPro"/>
</dbReference>
<evidence type="ECO:0000259" key="7">
    <source>
        <dbReference type="PROSITE" id="PS50893"/>
    </source>
</evidence>